<gene>
    <name evidence="6" type="ORF">CYY_010453</name>
</gene>
<sequence length="256" mass="28143">MSATKCEECTKTVYPLEAYSACGKSWHKICYKCFECKQVLNLKTAQPHQASGAIYCATHYPKEKATAIADSLSMKNATNAPKLATVNNQKRGDGMESNHQSADTMSLNNAKNAPKVERLPPHLREDQHVKPIGTLDMAHINAMNAPKVERLPPHLREDQHVKPIGTLDMAHMNAMNAPKVNTVNDQIRGAGDAPSQDIDLKLQNALNAPKVNTVNDQIRGHGDAPSQDIDLKLQNALNAPKLDVYNNEVKAIDRNI</sequence>
<accession>A0A8J4PK43</accession>
<dbReference type="Proteomes" id="UP000695562">
    <property type="component" value="Unassembled WGS sequence"/>
</dbReference>
<keyword evidence="3 4" id="KW-0440">LIM domain</keyword>
<evidence type="ECO:0000313" key="7">
    <source>
        <dbReference type="Proteomes" id="UP000695562"/>
    </source>
</evidence>
<dbReference type="GO" id="GO:0046872">
    <property type="term" value="F:metal ion binding"/>
    <property type="evidence" value="ECO:0007669"/>
    <property type="project" value="UniProtKB-KW"/>
</dbReference>
<dbReference type="OrthoDB" id="8062037at2759"/>
<dbReference type="AlphaFoldDB" id="A0A8J4PK43"/>
<evidence type="ECO:0000313" key="6">
    <source>
        <dbReference type="EMBL" id="KAF2068223.1"/>
    </source>
</evidence>
<dbReference type="Gene3D" id="2.10.110.10">
    <property type="entry name" value="Cysteine Rich Protein"/>
    <property type="match status" value="1"/>
</dbReference>
<evidence type="ECO:0000256" key="1">
    <source>
        <dbReference type="ARBA" id="ARBA00022723"/>
    </source>
</evidence>
<reference evidence="6" key="1">
    <citation type="submission" date="2020-01" db="EMBL/GenBank/DDBJ databases">
        <title>Development of genomics and gene disruption for Polysphondylium violaceum indicates a role for the polyketide synthase stlB in stalk morphogenesis.</title>
        <authorList>
            <person name="Narita B."/>
            <person name="Kawabe Y."/>
            <person name="Kin K."/>
            <person name="Saito T."/>
            <person name="Gibbs R."/>
            <person name="Kuspa A."/>
            <person name="Muzny D."/>
            <person name="Queller D."/>
            <person name="Richards S."/>
            <person name="Strassman J."/>
            <person name="Sucgang R."/>
            <person name="Worley K."/>
            <person name="Schaap P."/>
        </authorList>
    </citation>
    <scope>NUCLEOTIDE SEQUENCE</scope>
    <source>
        <strain evidence="6">QSvi11</strain>
    </source>
</reference>
<evidence type="ECO:0000256" key="3">
    <source>
        <dbReference type="ARBA" id="ARBA00023038"/>
    </source>
</evidence>
<dbReference type="Pfam" id="PF00412">
    <property type="entry name" value="LIM"/>
    <property type="match status" value="1"/>
</dbReference>
<protein>
    <recommendedName>
        <fullName evidence="5">LIM zinc-binding domain-containing protein</fullName>
    </recommendedName>
</protein>
<dbReference type="SMART" id="SM00132">
    <property type="entry name" value="LIM"/>
    <property type="match status" value="1"/>
</dbReference>
<dbReference type="PANTHER" id="PTHR24206">
    <property type="entry name" value="OS06G0237300 PROTEIN"/>
    <property type="match status" value="1"/>
</dbReference>
<keyword evidence="1 4" id="KW-0479">Metal-binding</keyword>
<comment type="caution">
    <text evidence="6">The sequence shown here is derived from an EMBL/GenBank/DDBJ whole genome shotgun (WGS) entry which is preliminary data.</text>
</comment>
<name>A0A8J4PK43_9MYCE</name>
<dbReference type="InterPro" id="IPR001781">
    <property type="entry name" value="Znf_LIM"/>
</dbReference>
<organism evidence="6 7">
    <name type="scientific">Polysphondylium violaceum</name>
    <dbReference type="NCBI Taxonomy" id="133409"/>
    <lineage>
        <taxon>Eukaryota</taxon>
        <taxon>Amoebozoa</taxon>
        <taxon>Evosea</taxon>
        <taxon>Eumycetozoa</taxon>
        <taxon>Dictyostelia</taxon>
        <taxon>Dictyosteliales</taxon>
        <taxon>Dictyosteliaceae</taxon>
        <taxon>Polysphondylium</taxon>
    </lineage>
</organism>
<keyword evidence="7" id="KW-1185">Reference proteome</keyword>
<dbReference type="SUPFAM" id="SSF57716">
    <property type="entry name" value="Glucocorticoid receptor-like (DNA-binding domain)"/>
    <property type="match status" value="1"/>
</dbReference>
<dbReference type="PROSITE" id="PS50023">
    <property type="entry name" value="LIM_DOMAIN_2"/>
    <property type="match status" value="1"/>
</dbReference>
<dbReference type="EMBL" id="AJWJ01001123">
    <property type="protein sequence ID" value="KAF2068223.1"/>
    <property type="molecule type" value="Genomic_DNA"/>
</dbReference>
<keyword evidence="2 4" id="KW-0862">Zinc</keyword>
<evidence type="ECO:0000259" key="5">
    <source>
        <dbReference type="PROSITE" id="PS50023"/>
    </source>
</evidence>
<evidence type="ECO:0000256" key="4">
    <source>
        <dbReference type="PROSITE-ProRule" id="PRU00125"/>
    </source>
</evidence>
<dbReference type="PROSITE" id="PS00478">
    <property type="entry name" value="LIM_DOMAIN_1"/>
    <property type="match status" value="1"/>
</dbReference>
<evidence type="ECO:0000256" key="2">
    <source>
        <dbReference type="ARBA" id="ARBA00022833"/>
    </source>
</evidence>
<proteinExistence type="predicted"/>
<feature type="domain" description="LIM zinc-binding" evidence="5">
    <location>
        <begin position="4"/>
        <end position="66"/>
    </location>
</feature>